<organism evidence="1 2">
    <name type="scientific">Cannabis sativa</name>
    <name type="common">Hemp</name>
    <name type="synonym">Marijuana</name>
    <dbReference type="NCBI Taxonomy" id="3483"/>
    <lineage>
        <taxon>Eukaryota</taxon>
        <taxon>Viridiplantae</taxon>
        <taxon>Streptophyta</taxon>
        <taxon>Embryophyta</taxon>
        <taxon>Tracheophyta</taxon>
        <taxon>Spermatophyta</taxon>
        <taxon>Magnoliopsida</taxon>
        <taxon>eudicotyledons</taxon>
        <taxon>Gunneridae</taxon>
        <taxon>Pentapetalae</taxon>
        <taxon>rosids</taxon>
        <taxon>fabids</taxon>
        <taxon>Rosales</taxon>
        <taxon>Cannabaceae</taxon>
        <taxon>Cannabis</taxon>
    </lineage>
</organism>
<dbReference type="Gramene" id="evm.model.03.853">
    <property type="protein sequence ID" value="cds.evm.model.03.853"/>
    <property type="gene ID" value="evm.TU.03.853"/>
</dbReference>
<keyword evidence="2" id="KW-1185">Reference proteome</keyword>
<sequence>MIYSCHLLPQPQLQGNVREIDVKDEINVRSRQGNVKALQGSLGRLRRRDQPRQWLGLRRSTASTKLESKIFAPKIFRSLLYGVLSLSLLLNFSTDDGESRDLYRLGSKMARLESVLQLQFVRDRDQNLNHCD</sequence>
<reference evidence="1" key="1">
    <citation type="submission" date="2018-11" db="EMBL/GenBank/DDBJ databases">
        <authorList>
            <person name="Grassa J C."/>
        </authorList>
    </citation>
    <scope>NUCLEOTIDE SEQUENCE [LARGE SCALE GENOMIC DNA]</scope>
</reference>
<reference evidence="1" key="2">
    <citation type="submission" date="2021-03" db="UniProtKB">
        <authorList>
            <consortium name="EnsemblPlants"/>
        </authorList>
    </citation>
    <scope>IDENTIFICATION</scope>
</reference>
<evidence type="ECO:0000313" key="1">
    <source>
        <dbReference type="EnsemblPlants" id="cds.evm.model.03.853"/>
    </source>
</evidence>
<protein>
    <submittedName>
        <fullName evidence="1">Uncharacterized protein</fullName>
    </submittedName>
</protein>
<dbReference type="Proteomes" id="UP000596661">
    <property type="component" value="Chromosome 3"/>
</dbReference>
<accession>A0A803PAP5</accession>
<dbReference type="EMBL" id="UZAU01000269">
    <property type="status" value="NOT_ANNOTATED_CDS"/>
    <property type="molecule type" value="Genomic_DNA"/>
</dbReference>
<dbReference type="EnsemblPlants" id="evm.model.03.853">
    <property type="protein sequence ID" value="cds.evm.model.03.853"/>
    <property type="gene ID" value="evm.TU.03.853"/>
</dbReference>
<evidence type="ECO:0000313" key="2">
    <source>
        <dbReference type="Proteomes" id="UP000596661"/>
    </source>
</evidence>
<proteinExistence type="predicted"/>
<name>A0A803PAP5_CANSA</name>
<dbReference type="AlphaFoldDB" id="A0A803PAP5"/>